<proteinExistence type="predicted"/>
<dbReference type="InterPro" id="IPR001387">
    <property type="entry name" value="Cro/C1-type_HTH"/>
</dbReference>
<accession>A0A1X4JJ79</accession>
<dbReference type="SUPFAM" id="SSF47413">
    <property type="entry name" value="lambda repressor-like DNA-binding domains"/>
    <property type="match status" value="1"/>
</dbReference>
<dbReference type="SMART" id="SM00530">
    <property type="entry name" value="HTH_XRE"/>
    <property type="match status" value="1"/>
</dbReference>
<dbReference type="Gene3D" id="1.10.260.40">
    <property type="entry name" value="lambda repressor-like DNA-binding domains"/>
    <property type="match status" value="1"/>
</dbReference>
<feature type="domain" description="HTH cro/C1-type" evidence="1">
    <location>
        <begin position="6"/>
        <end position="58"/>
    </location>
</feature>
<name>A0A1X4JJ79_9LACO</name>
<dbReference type="Pfam" id="PF13443">
    <property type="entry name" value="HTH_26"/>
    <property type="match status" value="1"/>
</dbReference>
<dbReference type="EMBL" id="NDXJ01000015">
    <property type="protein sequence ID" value="OSP88816.1"/>
    <property type="molecule type" value="Genomic_DNA"/>
</dbReference>
<dbReference type="PROSITE" id="PS50943">
    <property type="entry name" value="HTH_CROC1"/>
    <property type="match status" value="1"/>
</dbReference>
<gene>
    <name evidence="2" type="ORF">B9D04_09495</name>
</gene>
<protein>
    <recommendedName>
        <fullName evidence="1">HTH cro/C1-type domain-containing protein</fullName>
    </recommendedName>
</protein>
<comment type="caution">
    <text evidence="2">The sequence shown here is derived from an EMBL/GenBank/DDBJ whole genome shotgun (WGS) entry which is preliminary data.</text>
</comment>
<organism evidence="2 3">
    <name type="scientific">Weissella cibaria</name>
    <dbReference type="NCBI Taxonomy" id="137591"/>
    <lineage>
        <taxon>Bacteria</taxon>
        <taxon>Bacillati</taxon>
        <taxon>Bacillota</taxon>
        <taxon>Bacilli</taxon>
        <taxon>Lactobacillales</taxon>
        <taxon>Lactobacillaceae</taxon>
        <taxon>Weissella</taxon>
    </lineage>
</organism>
<dbReference type="InterPro" id="IPR010982">
    <property type="entry name" value="Lambda_DNA-bd_dom_sf"/>
</dbReference>
<dbReference type="Proteomes" id="UP000193588">
    <property type="component" value="Unassembled WGS sequence"/>
</dbReference>
<reference evidence="2 3" key="1">
    <citation type="submission" date="2017-04" db="EMBL/GenBank/DDBJ databases">
        <title>The genome sequence of Weissella cibaria isolated from wild Drosophila.</title>
        <authorList>
            <person name="Ricks N.J."/>
            <person name="Carroll C."/>
            <person name="Walters A."/>
            <person name="Newell P.D."/>
            <person name="Chaston J.M."/>
        </authorList>
    </citation>
    <scope>NUCLEOTIDE SEQUENCE [LARGE SCALE GENOMIC DNA]</scope>
    <source>
        <strain evidence="2 3">DmW_103</strain>
    </source>
</reference>
<evidence type="ECO:0000259" key="1">
    <source>
        <dbReference type="PROSITE" id="PS50943"/>
    </source>
</evidence>
<dbReference type="CDD" id="cd00093">
    <property type="entry name" value="HTH_XRE"/>
    <property type="match status" value="1"/>
</dbReference>
<evidence type="ECO:0000313" key="2">
    <source>
        <dbReference type="EMBL" id="OSP88816.1"/>
    </source>
</evidence>
<dbReference type="AlphaFoldDB" id="A0A1X4JJ79"/>
<evidence type="ECO:0000313" key="3">
    <source>
        <dbReference type="Proteomes" id="UP000193588"/>
    </source>
</evidence>
<dbReference type="RefSeq" id="WP_085639616.1">
    <property type="nucleotide sequence ID" value="NZ_NDXJ01000015.1"/>
</dbReference>
<dbReference type="GO" id="GO:0003677">
    <property type="term" value="F:DNA binding"/>
    <property type="evidence" value="ECO:0007669"/>
    <property type="project" value="InterPro"/>
</dbReference>
<sequence>MLLDRIKIAAERRGLTLAEVSRRVGLGEKTMYRWDKNSPQIDHVTDVAELLNVSIDWLVGRVDESDEYYTDEQTMIAIEDIINSSHPLSYGDVEMVDDDRAALRGMLRNYFLRDPRGQARVKEYIKRNLNVTND</sequence>